<organism evidence="15 16">
    <name type="scientific">Cohnella silvisoli</name>
    <dbReference type="NCBI Taxonomy" id="2873699"/>
    <lineage>
        <taxon>Bacteria</taxon>
        <taxon>Bacillati</taxon>
        <taxon>Bacillota</taxon>
        <taxon>Bacilli</taxon>
        <taxon>Bacillales</taxon>
        <taxon>Paenibacillaceae</taxon>
        <taxon>Cohnella</taxon>
    </lineage>
</organism>
<keyword evidence="6" id="KW-0808">Transferase</keyword>
<evidence type="ECO:0000256" key="10">
    <source>
        <dbReference type="ARBA" id="ARBA00023012"/>
    </source>
</evidence>
<dbReference type="PANTHER" id="PTHR34220">
    <property type="entry name" value="SENSOR HISTIDINE KINASE YPDA"/>
    <property type="match status" value="1"/>
</dbReference>
<evidence type="ECO:0000256" key="9">
    <source>
        <dbReference type="ARBA" id="ARBA00022840"/>
    </source>
</evidence>
<keyword evidence="9" id="KW-0067">ATP-binding</keyword>
<dbReference type="SUPFAM" id="SSF55874">
    <property type="entry name" value="ATPase domain of HSP90 chaperone/DNA topoisomerase II/histidine kinase"/>
    <property type="match status" value="1"/>
</dbReference>
<protein>
    <recommendedName>
        <fullName evidence="3">histidine kinase</fullName>
        <ecNumber evidence="3">2.7.13.3</ecNumber>
    </recommendedName>
</protein>
<dbReference type="SUPFAM" id="SSF158472">
    <property type="entry name" value="HAMP domain-like"/>
    <property type="match status" value="1"/>
</dbReference>
<dbReference type="EC" id="2.7.13.3" evidence="3"/>
<dbReference type="Pfam" id="PF02518">
    <property type="entry name" value="HATPase_c"/>
    <property type="match status" value="1"/>
</dbReference>
<evidence type="ECO:0000256" key="7">
    <source>
        <dbReference type="ARBA" id="ARBA00022741"/>
    </source>
</evidence>
<feature type="transmembrane region" description="Helical" evidence="12">
    <location>
        <begin position="18"/>
        <end position="37"/>
    </location>
</feature>
<dbReference type="InterPro" id="IPR003660">
    <property type="entry name" value="HAMP_dom"/>
</dbReference>
<dbReference type="InterPro" id="IPR005467">
    <property type="entry name" value="His_kinase_dom"/>
</dbReference>
<evidence type="ECO:0000259" key="14">
    <source>
        <dbReference type="PROSITE" id="PS50885"/>
    </source>
</evidence>
<feature type="domain" description="Histidine kinase" evidence="13">
    <location>
        <begin position="465"/>
        <end position="568"/>
    </location>
</feature>
<dbReference type="SMART" id="SM00304">
    <property type="entry name" value="HAMP"/>
    <property type="match status" value="1"/>
</dbReference>
<reference evidence="15 16" key="1">
    <citation type="journal article" date="2023" name="Genome Announc.">
        <title>Pan-Genome Analyses of the Genus Cohnella and Proposal of the Novel Species Cohnella silvisoli sp. nov., Isolated from Forest Soil.</title>
        <authorList>
            <person name="Wang C."/>
            <person name="Mao L."/>
            <person name="Bao G."/>
            <person name="Zhu H."/>
        </authorList>
    </citation>
    <scope>NUCLEOTIDE SEQUENCE [LARGE SCALE GENOMIC DNA]</scope>
    <source>
        <strain evidence="15 16">NL03-T5-1</strain>
    </source>
</reference>
<keyword evidence="5" id="KW-0597">Phosphoprotein</keyword>
<evidence type="ECO:0000256" key="2">
    <source>
        <dbReference type="ARBA" id="ARBA00004651"/>
    </source>
</evidence>
<evidence type="ECO:0000256" key="3">
    <source>
        <dbReference type="ARBA" id="ARBA00012438"/>
    </source>
</evidence>
<dbReference type="Pfam" id="PF06580">
    <property type="entry name" value="His_kinase"/>
    <property type="match status" value="1"/>
</dbReference>
<keyword evidence="7" id="KW-0547">Nucleotide-binding</keyword>
<name>A0ABV1L2X9_9BACL</name>
<dbReference type="InterPro" id="IPR050640">
    <property type="entry name" value="Bact_2-comp_sensor_kinase"/>
</dbReference>
<evidence type="ECO:0000256" key="6">
    <source>
        <dbReference type="ARBA" id="ARBA00022679"/>
    </source>
</evidence>
<dbReference type="RefSeq" id="WP_232189459.1">
    <property type="nucleotide sequence ID" value="NZ_JAIOAP010000020.1"/>
</dbReference>
<keyword evidence="16" id="KW-1185">Reference proteome</keyword>
<feature type="transmembrane region" description="Helical" evidence="12">
    <location>
        <begin position="282"/>
        <end position="304"/>
    </location>
</feature>
<dbReference type="InterPro" id="IPR010559">
    <property type="entry name" value="Sig_transdc_His_kin_internal"/>
</dbReference>
<keyword evidence="12" id="KW-1133">Transmembrane helix</keyword>
<dbReference type="Gene3D" id="6.10.340.10">
    <property type="match status" value="1"/>
</dbReference>
<evidence type="ECO:0000256" key="1">
    <source>
        <dbReference type="ARBA" id="ARBA00000085"/>
    </source>
</evidence>
<accession>A0ABV1L2X9</accession>
<dbReference type="SMART" id="SM00387">
    <property type="entry name" value="HATPase_c"/>
    <property type="match status" value="1"/>
</dbReference>
<dbReference type="InterPro" id="IPR003594">
    <property type="entry name" value="HATPase_dom"/>
</dbReference>
<keyword evidence="12" id="KW-0812">Transmembrane</keyword>
<keyword evidence="11 12" id="KW-0472">Membrane</keyword>
<proteinExistence type="predicted"/>
<dbReference type="Proteomes" id="UP001493487">
    <property type="component" value="Unassembled WGS sequence"/>
</dbReference>
<dbReference type="CDD" id="cd06225">
    <property type="entry name" value="HAMP"/>
    <property type="match status" value="1"/>
</dbReference>
<evidence type="ECO:0000313" key="16">
    <source>
        <dbReference type="Proteomes" id="UP001493487"/>
    </source>
</evidence>
<evidence type="ECO:0000256" key="4">
    <source>
        <dbReference type="ARBA" id="ARBA00022475"/>
    </source>
</evidence>
<dbReference type="PANTHER" id="PTHR34220:SF7">
    <property type="entry name" value="SENSOR HISTIDINE KINASE YPDA"/>
    <property type="match status" value="1"/>
</dbReference>
<dbReference type="EMBL" id="JASKHM010000021">
    <property type="protein sequence ID" value="MEQ4486368.1"/>
    <property type="molecule type" value="Genomic_DNA"/>
</dbReference>
<dbReference type="PROSITE" id="PS50885">
    <property type="entry name" value="HAMP"/>
    <property type="match status" value="1"/>
</dbReference>
<feature type="domain" description="HAMP" evidence="14">
    <location>
        <begin position="306"/>
        <end position="358"/>
    </location>
</feature>
<evidence type="ECO:0000256" key="5">
    <source>
        <dbReference type="ARBA" id="ARBA00022553"/>
    </source>
</evidence>
<comment type="catalytic activity">
    <reaction evidence="1">
        <text>ATP + protein L-histidine = ADP + protein N-phospho-L-histidine.</text>
        <dbReference type="EC" id="2.7.13.3"/>
    </reaction>
</comment>
<evidence type="ECO:0000259" key="13">
    <source>
        <dbReference type="PROSITE" id="PS50109"/>
    </source>
</evidence>
<comment type="caution">
    <text evidence="15">The sequence shown here is derived from an EMBL/GenBank/DDBJ whole genome shotgun (WGS) entry which is preliminary data.</text>
</comment>
<keyword evidence="8 15" id="KW-0418">Kinase</keyword>
<dbReference type="Gene3D" id="3.30.565.10">
    <property type="entry name" value="Histidine kinase-like ATPase, C-terminal domain"/>
    <property type="match status" value="1"/>
</dbReference>
<comment type="subcellular location">
    <subcellularLocation>
        <location evidence="2">Cell membrane</location>
        <topology evidence="2">Multi-pass membrane protein</topology>
    </subcellularLocation>
</comment>
<evidence type="ECO:0000256" key="8">
    <source>
        <dbReference type="ARBA" id="ARBA00022777"/>
    </source>
</evidence>
<dbReference type="InterPro" id="IPR036890">
    <property type="entry name" value="HATPase_C_sf"/>
</dbReference>
<dbReference type="Pfam" id="PF00672">
    <property type="entry name" value="HAMP"/>
    <property type="match status" value="1"/>
</dbReference>
<evidence type="ECO:0000256" key="12">
    <source>
        <dbReference type="SAM" id="Phobius"/>
    </source>
</evidence>
<sequence length="573" mass="65731">MKRPFIYFRHLRFKYKLVWSYVIVVLIPMLALGTYSFKQTQKYSLEQIRLALSDNARKAAEDINYKFQKYSAIADSISYNKQIADIVNIPYTDVFTLYLQLTGLYDPLVENLLTYNEDINRIILYTDNNLPGRMNSIQSIERLRNALWFEEVIKSNRTHWKYENGKLFGIKRMMIDPGSISVSLLYVELKYESVIGSLDNGQSREYSVLITDGEENVIFPHNEWPGGSDAREEMNASDAHLVLKDGIQKNQYITISNPIPEAGWTITYFYPVKEFMIHAGDFIGTLMIIVCVCLLILMLLIWVFTRTLVRRIEYLNKKIKLIGQGDFQVIIHDPSRDEVGKLAAGISQMLSNINQLITTVRQSHEEQREAEMRALQAQINPHFLYNSLSLINWKAIKMKAMDISLLTTSLSKFYRTTLNRGKGVISIREELENIKAYLDIQLMMHDHSFQFSLSVEEQILDCEMIHLILQPLVENAIEHGIDNRNDNKGLLKIRGYLKGGFVEFSIEDNGPGMRADALSNVHQLVQGGYGLRNIEERLKLCYGTAAVIKITSGSGKGTKVRISFPINIPANRQ</sequence>
<dbReference type="PROSITE" id="PS50109">
    <property type="entry name" value="HIS_KIN"/>
    <property type="match status" value="1"/>
</dbReference>
<gene>
    <name evidence="15" type="ORF">QJS35_28750</name>
</gene>
<dbReference type="GO" id="GO:0016301">
    <property type="term" value="F:kinase activity"/>
    <property type="evidence" value="ECO:0007669"/>
    <property type="project" value="UniProtKB-KW"/>
</dbReference>
<evidence type="ECO:0000256" key="11">
    <source>
        <dbReference type="ARBA" id="ARBA00023136"/>
    </source>
</evidence>
<evidence type="ECO:0000313" key="15">
    <source>
        <dbReference type="EMBL" id="MEQ4486368.1"/>
    </source>
</evidence>
<keyword evidence="10" id="KW-0902">Two-component regulatory system</keyword>
<keyword evidence="4" id="KW-1003">Cell membrane</keyword>